<keyword evidence="3" id="KW-0067">ATP-binding</keyword>
<keyword evidence="1" id="KW-0813">Transport</keyword>
<dbReference type="InterPro" id="IPR027417">
    <property type="entry name" value="P-loop_NTPase"/>
</dbReference>
<dbReference type="InterPro" id="IPR050763">
    <property type="entry name" value="ABC_transporter_ATP-binding"/>
</dbReference>
<dbReference type="PANTHER" id="PTHR42711">
    <property type="entry name" value="ABC TRANSPORTER ATP-BINDING PROTEIN"/>
    <property type="match status" value="1"/>
</dbReference>
<keyword evidence="2" id="KW-0547">Nucleotide-binding</keyword>
<reference evidence="6" key="1">
    <citation type="submission" date="2017-09" db="EMBL/GenBank/DDBJ databases">
        <title>Depth-based differentiation of microbial function through sediment-hosted aquifers and enrichment of novel symbionts in the deep terrestrial subsurface.</title>
        <authorList>
            <person name="Probst A.J."/>
            <person name="Ladd B."/>
            <person name="Jarett J.K."/>
            <person name="Geller-Mcgrath D.E."/>
            <person name="Sieber C.M.K."/>
            <person name="Emerson J.B."/>
            <person name="Anantharaman K."/>
            <person name="Thomas B.C."/>
            <person name="Malmstrom R."/>
            <person name="Stieglmeier M."/>
            <person name="Klingl A."/>
            <person name="Woyke T."/>
            <person name="Ryan C.M."/>
            <person name="Banfield J.F."/>
        </authorList>
    </citation>
    <scope>NUCLEOTIDE SEQUENCE [LARGE SCALE GENOMIC DNA]</scope>
</reference>
<dbReference type="InterPro" id="IPR003593">
    <property type="entry name" value="AAA+_ATPase"/>
</dbReference>
<sequence length="326" mass="37109">MSQNPVIEVKNLSKNFSVPLKAEGFGASIKSLFNRQYKTVKAVDKISFEINEGEMIGFLGPNGAGKTTTLKMLTGILYPSLGEVSVLGYVPTERKVAFQKQISLVLGQKNQLWWDLPPTDGFLMNKEIYDIPIDEYRKTLNELVELLDISEVLSTPVRKMSLGQRMKCELIASLLHRPKLLFLDEPTIGLDVGTQKRVREFLRKINREFNTTIILTSHNMEDVEAVCERIIMVDHGNKVYDGAISDLITKYATEKYLSLDFDDDVPKEQLEKFGRVVTYEGWKAVIAVPRKDHAKRATEILTAFEVDNLDIQEITLEDIILKYFTK</sequence>
<feature type="domain" description="ABC transporter" evidence="4">
    <location>
        <begin position="27"/>
        <end position="260"/>
    </location>
</feature>
<evidence type="ECO:0000259" key="4">
    <source>
        <dbReference type="PROSITE" id="PS50893"/>
    </source>
</evidence>
<dbReference type="GO" id="GO:0016887">
    <property type="term" value="F:ATP hydrolysis activity"/>
    <property type="evidence" value="ECO:0007669"/>
    <property type="project" value="InterPro"/>
</dbReference>
<gene>
    <name evidence="5" type="ORF">COT87_02430</name>
</gene>
<evidence type="ECO:0000256" key="1">
    <source>
        <dbReference type="ARBA" id="ARBA00022448"/>
    </source>
</evidence>
<dbReference type="SMART" id="SM00382">
    <property type="entry name" value="AAA"/>
    <property type="match status" value="1"/>
</dbReference>
<dbReference type="InterPro" id="IPR003439">
    <property type="entry name" value="ABC_transporter-like_ATP-bd"/>
</dbReference>
<evidence type="ECO:0000313" key="6">
    <source>
        <dbReference type="Proteomes" id="UP000230796"/>
    </source>
</evidence>
<dbReference type="GO" id="GO:0005524">
    <property type="term" value="F:ATP binding"/>
    <property type="evidence" value="ECO:0007669"/>
    <property type="project" value="UniProtKB-KW"/>
</dbReference>
<dbReference type="PANTHER" id="PTHR42711:SF4">
    <property type="entry name" value="ABC TRANSPORTER RELATED"/>
    <property type="match status" value="1"/>
</dbReference>
<protein>
    <submittedName>
        <fullName evidence="5">ABC transporter</fullName>
    </submittedName>
</protein>
<dbReference type="AlphaFoldDB" id="A0A2H0VIJ5"/>
<dbReference type="Gene3D" id="3.40.50.300">
    <property type="entry name" value="P-loop containing nucleotide triphosphate hydrolases"/>
    <property type="match status" value="1"/>
</dbReference>
<proteinExistence type="predicted"/>
<evidence type="ECO:0000256" key="3">
    <source>
        <dbReference type="ARBA" id="ARBA00022840"/>
    </source>
</evidence>
<dbReference type="EMBL" id="PFAF01000046">
    <property type="protein sequence ID" value="PIR98903.1"/>
    <property type="molecule type" value="Genomic_DNA"/>
</dbReference>
<name>A0A2H0VIJ5_9BACT</name>
<comment type="caution">
    <text evidence="5">The sequence shown here is derived from an EMBL/GenBank/DDBJ whole genome shotgun (WGS) entry which is preliminary data.</text>
</comment>
<dbReference type="PROSITE" id="PS50893">
    <property type="entry name" value="ABC_TRANSPORTER_2"/>
    <property type="match status" value="1"/>
</dbReference>
<dbReference type="SUPFAM" id="SSF52540">
    <property type="entry name" value="P-loop containing nucleoside triphosphate hydrolases"/>
    <property type="match status" value="1"/>
</dbReference>
<dbReference type="Proteomes" id="UP000230796">
    <property type="component" value="Unassembled WGS sequence"/>
</dbReference>
<organism evidence="5 6">
    <name type="scientific">Candidatus Collierbacteria bacterium CG10_big_fil_rev_8_21_14_0_10_44_9</name>
    <dbReference type="NCBI Taxonomy" id="1974535"/>
    <lineage>
        <taxon>Bacteria</taxon>
        <taxon>Candidatus Collieribacteriota</taxon>
    </lineage>
</organism>
<accession>A0A2H0VIJ5</accession>
<evidence type="ECO:0000256" key="2">
    <source>
        <dbReference type="ARBA" id="ARBA00022741"/>
    </source>
</evidence>
<evidence type="ECO:0000313" key="5">
    <source>
        <dbReference type="EMBL" id="PIR98903.1"/>
    </source>
</evidence>
<dbReference type="Pfam" id="PF00005">
    <property type="entry name" value="ABC_tran"/>
    <property type="match status" value="1"/>
</dbReference>